<feature type="transmembrane region" description="Helical" evidence="7">
    <location>
        <begin position="186"/>
        <end position="210"/>
    </location>
</feature>
<feature type="transmembrane region" description="Helical" evidence="7">
    <location>
        <begin position="279"/>
        <end position="307"/>
    </location>
</feature>
<evidence type="ECO:0000313" key="9">
    <source>
        <dbReference type="Proteomes" id="UP000584587"/>
    </source>
</evidence>
<evidence type="ECO:0000256" key="2">
    <source>
        <dbReference type="ARBA" id="ARBA00022475"/>
    </source>
</evidence>
<feature type="transmembrane region" description="Helical" evidence="7">
    <location>
        <begin position="51"/>
        <end position="75"/>
    </location>
</feature>
<evidence type="ECO:0000256" key="1">
    <source>
        <dbReference type="ARBA" id="ARBA00004651"/>
    </source>
</evidence>
<proteinExistence type="predicted"/>
<dbReference type="GO" id="GO:0005886">
    <property type="term" value="C:plasma membrane"/>
    <property type="evidence" value="ECO:0007669"/>
    <property type="project" value="UniProtKB-SubCell"/>
</dbReference>
<feature type="transmembrane region" description="Helical" evidence="7">
    <location>
        <begin position="240"/>
        <end position="259"/>
    </location>
</feature>
<keyword evidence="5 7" id="KW-0472">Membrane</keyword>
<feature type="transmembrane region" description="Helical" evidence="7">
    <location>
        <begin position="146"/>
        <end position="166"/>
    </location>
</feature>
<evidence type="ECO:0000256" key="3">
    <source>
        <dbReference type="ARBA" id="ARBA00022692"/>
    </source>
</evidence>
<organism evidence="8 9">
    <name type="scientific">Spiroplasma platyhelix PALS-1</name>
    <dbReference type="NCBI Taxonomy" id="1276218"/>
    <lineage>
        <taxon>Bacteria</taxon>
        <taxon>Bacillati</taxon>
        <taxon>Mycoplasmatota</taxon>
        <taxon>Mollicutes</taxon>
        <taxon>Entomoplasmatales</taxon>
        <taxon>Spiroplasmataceae</taxon>
        <taxon>Spiroplasma</taxon>
    </lineage>
</organism>
<protein>
    <submittedName>
        <fullName evidence="8">ABC transporter permease</fullName>
    </submittedName>
</protein>
<accession>A0A846U0R6</accession>
<feature type="transmembrane region" description="Helical" evidence="7">
    <location>
        <begin position="87"/>
        <end position="106"/>
    </location>
</feature>
<evidence type="ECO:0000256" key="5">
    <source>
        <dbReference type="ARBA" id="ARBA00023136"/>
    </source>
</evidence>
<sequence length="412" mass="46254">MTVNFKKVSFWMITLALTVLMLLIISLILLASQTNPLTFLDVVFLEPFKNISYFSGFLNLFSVLLLVGLAVGITFKYKIYNFGVSGQMLISAIVTYVIAVAITNGGGTNRAIVLFLLFIAIIVGTFTGFVIAFLKNYFKINEIISTILFNFIAFEGYKGLITSPNYQNQAMPEILSLRFSLTSGPFSASNLFSAGIIIAVIILVITILLFNNRTLGFKLNAVAKNPLASKQARIDPNHQMLKVLPISGAIAGVAGYLYFLSTNNSLPKLDSIPQEGFYAIAIAALAFYEPGVMVLSNFIFTLFIRPINFSSFAYLKNPAIVVVMLGVAVYLMGLFPFVWYLWDQSPFIQEKWFKIKRKLFKIATPIEEEIPGLERSRKNQQVETLNINLAGKKDHSRRWHLKRNKTKEKKKR</sequence>
<evidence type="ECO:0000256" key="7">
    <source>
        <dbReference type="SAM" id="Phobius"/>
    </source>
</evidence>
<feature type="region of interest" description="Disordered" evidence="6">
    <location>
        <begin position="393"/>
        <end position="412"/>
    </location>
</feature>
<evidence type="ECO:0000256" key="6">
    <source>
        <dbReference type="SAM" id="MobiDB-lite"/>
    </source>
</evidence>
<dbReference type="InterPro" id="IPR001851">
    <property type="entry name" value="ABC_transp_permease"/>
</dbReference>
<keyword evidence="4 7" id="KW-1133">Transmembrane helix</keyword>
<keyword evidence="3 7" id="KW-0812">Transmembrane</keyword>
<dbReference type="RefSeq" id="WP_168105091.1">
    <property type="nucleotide sequence ID" value="NZ_CP051215.1"/>
</dbReference>
<reference evidence="8 9" key="1">
    <citation type="submission" date="2020-04" db="EMBL/GenBank/DDBJ databases">
        <title>Complete genome sequence of Spiroplasma platyhelix ATCC 51748, an insect isolate.</title>
        <authorList>
            <person name="Green E.A."/>
            <person name="Klassen J.L."/>
        </authorList>
    </citation>
    <scope>NUCLEOTIDE SEQUENCE [LARGE SCALE GENOMIC DNA]</scope>
    <source>
        <strain evidence="8 9">PALS-1</strain>
    </source>
</reference>
<keyword evidence="2" id="KW-1003">Cell membrane</keyword>
<dbReference type="PANTHER" id="PTHR47089:SF1">
    <property type="entry name" value="GUANOSINE ABC TRANSPORTER PERMEASE PROTEIN NUPP"/>
    <property type="match status" value="1"/>
</dbReference>
<dbReference type="AlphaFoldDB" id="A0A846U0R6"/>
<gene>
    <name evidence="8" type="ORF">HER12_02450</name>
</gene>
<name>A0A846U0R6_9MOLU</name>
<dbReference type="Proteomes" id="UP000584587">
    <property type="component" value="Unassembled WGS sequence"/>
</dbReference>
<keyword evidence="9" id="KW-1185">Reference proteome</keyword>
<dbReference type="CDD" id="cd06580">
    <property type="entry name" value="TM_PBP1_transp_TpRbsC_like"/>
    <property type="match status" value="1"/>
</dbReference>
<feature type="transmembrane region" description="Helical" evidence="7">
    <location>
        <begin position="319"/>
        <end position="342"/>
    </location>
</feature>
<dbReference type="Pfam" id="PF02653">
    <property type="entry name" value="BPD_transp_2"/>
    <property type="match status" value="1"/>
</dbReference>
<feature type="transmembrane region" description="Helical" evidence="7">
    <location>
        <begin position="112"/>
        <end position="134"/>
    </location>
</feature>
<dbReference type="EMBL" id="JAAVVK010000002">
    <property type="protein sequence ID" value="NKE38614.1"/>
    <property type="molecule type" value="Genomic_DNA"/>
</dbReference>
<comment type="subcellular location">
    <subcellularLocation>
        <location evidence="1">Cell membrane</location>
        <topology evidence="1">Multi-pass membrane protein</topology>
    </subcellularLocation>
</comment>
<comment type="caution">
    <text evidence="8">The sequence shown here is derived from an EMBL/GenBank/DDBJ whole genome shotgun (WGS) entry which is preliminary data.</text>
</comment>
<dbReference type="GO" id="GO:0022857">
    <property type="term" value="F:transmembrane transporter activity"/>
    <property type="evidence" value="ECO:0007669"/>
    <property type="project" value="InterPro"/>
</dbReference>
<feature type="compositionally biased region" description="Basic residues" evidence="6">
    <location>
        <begin position="394"/>
        <end position="412"/>
    </location>
</feature>
<feature type="transmembrane region" description="Helical" evidence="7">
    <location>
        <begin position="12"/>
        <end position="31"/>
    </location>
</feature>
<dbReference type="PANTHER" id="PTHR47089">
    <property type="entry name" value="ABC TRANSPORTER, PERMEASE PROTEIN"/>
    <property type="match status" value="1"/>
</dbReference>
<evidence type="ECO:0000313" key="8">
    <source>
        <dbReference type="EMBL" id="NKE38614.1"/>
    </source>
</evidence>
<evidence type="ECO:0000256" key="4">
    <source>
        <dbReference type="ARBA" id="ARBA00022989"/>
    </source>
</evidence>